<accession>A0ABR0JFM7</accession>
<dbReference type="PANTHER" id="PTHR43233:SF1">
    <property type="entry name" value="FAMILY N-ACETYLTRANSFERASE, PUTATIVE (AFU_ORTHOLOGUE AFUA_6G03350)-RELATED"/>
    <property type="match status" value="1"/>
</dbReference>
<organism evidence="1 2">
    <name type="scientific">Exophiala sideris</name>
    <dbReference type="NCBI Taxonomy" id="1016849"/>
    <lineage>
        <taxon>Eukaryota</taxon>
        <taxon>Fungi</taxon>
        <taxon>Dikarya</taxon>
        <taxon>Ascomycota</taxon>
        <taxon>Pezizomycotina</taxon>
        <taxon>Eurotiomycetes</taxon>
        <taxon>Chaetothyriomycetidae</taxon>
        <taxon>Chaetothyriales</taxon>
        <taxon>Herpotrichiellaceae</taxon>
        <taxon>Exophiala</taxon>
    </lineage>
</organism>
<dbReference type="CDD" id="cd04301">
    <property type="entry name" value="NAT_SF"/>
    <property type="match status" value="1"/>
</dbReference>
<keyword evidence="2" id="KW-1185">Reference proteome</keyword>
<evidence type="ECO:0000313" key="2">
    <source>
        <dbReference type="Proteomes" id="UP001345691"/>
    </source>
</evidence>
<dbReference type="Proteomes" id="UP001345691">
    <property type="component" value="Unassembled WGS sequence"/>
</dbReference>
<dbReference type="PANTHER" id="PTHR43233">
    <property type="entry name" value="FAMILY N-ACETYLTRANSFERASE, PUTATIVE (AFU_ORTHOLOGUE AFUA_6G03350)-RELATED"/>
    <property type="match status" value="1"/>
</dbReference>
<comment type="caution">
    <text evidence="1">The sequence shown here is derived from an EMBL/GenBank/DDBJ whole genome shotgun (WGS) entry which is preliminary data.</text>
</comment>
<dbReference type="InterPro" id="IPR053144">
    <property type="entry name" value="Acetyltransferase_Butenolide"/>
</dbReference>
<proteinExistence type="predicted"/>
<dbReference type="SUPFAM" id="SSF55729">
    <property type="entry name" value="Acyl-CoA N-acyltransferases (Nat)"/>
    <property type="match status" value="1"/>
</dbReference>
<evidence type="ECO:0008006" key="3">
    <source>
        <dbReference type="Google" id="ProtNLM"/>
    </source>
</evidence>
<dbReference type="EMBL" id="JAVRRF010000007">
    <property type="protein sequence ID" value="KAK5063521.1"/>
    <property type="molecule type" value="Genomic_DNA"/>
</dbReference>
<gene>
    <name evidence="1" type="ORF">LTR69_004227</name>
</gene>
<sequence>MELEIPIRSWTRDNYLISTDPSLVPLDALNEMFASDDVHWGQPLPLEHLRMMVQRSMCFALYEVSNSASLGEEEHSNETRPPRRLIGFARWITDMVTVNYLTDVYILPEYRSKRLGVWMMGCIDEVFTAMPYVRGMILIADRGSSTEALYRKYLAMDDLQSPGFLMDRKGRGAASGS</sequence>
<dbReference type="InterPro" id="IPR016181">
    <property type="entry name" value="Acyl_CoA_acyltransferase"/>
</dbReference>
<reference evidence="1 2" key="1">
    <citation type="submission" date="2023-08" db="EMBL/GenBank/DDBJ databases">
        <title>Black Yeasts Isolated from many extreme environments.</title>
        <authorList>
            <person name="Coleine C."/>
            <person name="Stajich J.E."/>
            <person name="Selbmann L."/>
        </authorList>
    </citation>
    <scope>NUCLEOTIDE SEQUENCE [LARGE SCALE GENOMIC DNA]</scope>
    <source>
        <strain evidence="1 2">CCFEE 6328</strain>
    </source>
</reference>
<name>A0ABR0JFM7_9EURO</name>
<protein>
    <recommendedName>
        <fullName evidence="3">N-acetyltransferase domain-containing protein</fullName>
    </recommendedName>
</protein>
<dbReference type="Gene3D" id="3.40.630.30">
    <property type="match status" value="1"/>
</dbReference>
<evidence type="ECO:0000313" key="1">
    <source>
        <dbReference type="EMBL" id="KAK5063521.1"/>
    </source>
</evidence>